<dbReference type="Proteomes" id="UP000249725">
    <property type="component" value="Unassembled WGS sequence"/>
</dbReference>
<dbReference type="OrthoDB" id="9798071at2"/>
<evidence type="ECO:0000256" key="1">
    <source>
        <dbReference type="SAM" id="MobiDB-lite"/>
    </source>
</evidence>
<evidence type="ECO:0000313" key="3">
    <source>
        <dbReference type="Proteomes" id="UP000249725"/>
    </source>
</evidence>
<name>A0A328ABD9_9CAUL</name>
<keyword evidence="3" id="KW-1185">Reference proteome</keyword>
<organism evidence="2 3">
    <name type="scientific">Phenylobacterium deserti</name>
    <dbReference type="NCBI Taxonomy" id="1914756"/>
    <lineage>
        <taxon>Bacteria</taxon>
        <taxon>Pseudomonadati</taxon>
        <taxon>Pseudomonadota</taxon>
        <taxon>Alphaproteobacteria</taxon>
        <taxon>Caulobacterales</taxon>
        <taxon>Caulobacteraceae</taxon>
        <taxon>Phenylobacterium</taxon>
    </lineage>
</organism>
<sequence length="166" mass="18054">MSWTPERFDEMARLWANGWSASRIANELGGVTRNAVIGKLHRAGMKRAAPSKPAKPKAPRPSRAVAPRLVIAGRGAVVVVPPAGPPRKELLAHAWQPLKVSTPKVWTERQFGECCWPVGGEGAETLSCCAPVHKQGWCADHFRLGTNPQPKKKARSLERMALRAAA</sequence>
<feature type="region of interest" description="Disordered" evidence="1">
    <location>
        <begin position="42"/>
        <end position="62"/>
    </location>
</feature>
<reference evidence="3" key="1">
    <citation type="submission" date="2018-05" db="EMBL/GenBank/DDBJ databases">
        <authorList>
            <person name="Li X."/>
        </authorList>
    </citation>
    <scope>NUCLEOTIDE SEQUENCE [LARGE SCALE GENOMIC DNA]</scope>
    <source>
        <strain evidence="3">YIM 73061</strain>
    </source>
</reference>
<dbReference type="Gene3D" id="1.10.10.60">
    <property type="entry name" value="Homeodomain-like"/>
    <property type="match status" value="1"/>
</dbReference>
<dbReference type="Pfam" id="PF07750">
    <property type="entry name" value="GcrA"/>
    <property type="match status" value="1"/>
</dbReference>
<dbReference type="EMBL" id="QFYR01000003">
    <property type="protein sequence ID" value="RAK52113.1"/>
    <property type="molecule type" value="Genomic_DNA"/>
</dbReference>
<gene>
    <name evidence="2" type="ORF">DJ018_13235</name>
</gene>
<dbReference type="AlphaFoldDB" id="A0A328ABD9"/>
<dbReference type="RefSeq" id="WP_111515437.1">
    <property type="nucleotide sequence ID" value="NZ_QFYR01000003.1"/>
</dbReference>
<dbReference type="InterPro" id="IPR011681">
    <property type="entry name" value="GcrA"/>
</dbReference>
<comment type="caution">
    <text evidence="2">The sequence shown here is derived from an EMBL/GenBank/DDBJ whole genome shotgun (WGS) entry which is preliminary data.</text>
</comment>
<proteinExistence type="predicted"/>
<accession>A0A328ABD9</accession>
<protein>
    <submittedName>
        <fullName evidence="2">GcrA cell cycle regulator</fullName>
    </submittedName>
</protein>
<evidence type="ECO:0000313" key="2">
    <source>
        <dbReference type="EMBL" id="RAK52113.1"/>
    </source>
</evidence>